<keyword evidence="5" id="KW-1185">Reference proteome</keyword>
<dbReference type="SUPFAM" id="SSF56801">
    <property type="entry name" value="Acetyl-CoA synthetase-like"/>
    <property type="match status" value="1"/>
</dbReference>
<reference evidence="4 5" key="1">
    <citation type="submission" date="2018-11" db="EMBL/GenBank/DDBJ databases">
        <title>Taxonoimc description of Halomarina strain SPP-AMP-1.</title>
        <authorList>
            <person name="Pal Y."/>
            <person name="Srinivasana K."/>
            <person name="Verma A."/>
            <person name="Kumar P."/>
        </authorList>
    </citation>
    <scope>NUCLEOTIDE SEQUENCE [LARGE SCALE GENOMIC DNA]</scope>
    <source>
        <strain evidence="4 5">SPP-AMP-1</strain>
    </source>
</reference>
<feature type="domain" description="AMP-dependent synthetase/ligase" evidence="3">
    <location>
        <begin position="34"/>
        <end position="481"/>
    </location>
</feature>
<evidence type="ECO:0000313" key="4">
    <source>
        <dbReference type="EMBL" id="RRJ30281.1"/>
    </source>
</evidence>
<evidence type="ECO:0000313" key="5">
    <source>
        <dbReference type="Proteomes" id="UP000282322"/>
    </source>
</evidence>
<sequence>MVNMDSTPGWLAAEQEYTDEVIGANTISQLFAESASRHADRIAQQYKGGVYNRSLCARDIIDAAPSGEYSDLTYQKLHSIVMNLAGGFRDIGVTPDDRVAILANTRMEWAHTDLALLAAGAVVTTVYTESSPSQVEYLLDDPDAKGVVVENERLLERVLEVESELNLEFIVVMDTITGYDDRDDILTLGALYERGVENGVEGDYEAWIIGRQPDDLASLIYTSGTTSKPKGVKLTHRNFRANINQIRKRLGPRPDRGDDALTLGSESTALSFLPLAHVFERTTGHFLIFAVGGTVAYAESPDTVTEDMSLVEPTSMTSVPRVYERVYDTMREEVRGSTVKERMFDWALDIAQKYTQADSPGKRLRMKRKLADNMVYSSVKEQMGGNLELLISGGGSLSKDLCEVFLGMGMTIIEGYGLTETAPVLSVNRPEDIQPGTLGPPLPEIDVALDAGVVGPEQREKATGDIGELLVQGPNVMSGYWNNEEATEDAFTTIDESESDEEWFRTGDIVEQTPTGSLIYHDRLKQLLVLDTGKNVAPGPIEESFATSDRIEQVMVLGDDQKFISALVVPSFEAITRWAEKNNVDLPDDTEAITTDDRVREWIGDEIERVNESFAKHERIKEFELVPLEWTPENDMLTSSMKLKRRNITDRFEDRIERIYGETDD</sequence>
<dbReference type="AlphaFoldDB" id="A0A3P3R9W7"/>
<dbReference type="Gene3D" id="3.40.50.12780">
    <property type="entry name" value="N-terminal domain of ligase-like"/>
    <property type="match status" value="1"/>
</dbReference>
<dbReference type="Pfam" id="PF23562">
    <property type="entry name" value="AMP-binding_C_3"/>
    <property type="match status" value="1"/>
</dbReference>
<dbReference type="GO" id="GO:0005524">
    <property type="term" value="F:ATP binding"/>
    <property type="evidence" value="ECO:0007669"/>
    <property type="project" value="UniProtKB-KW"/>
</dbReference>
<dbReference type="GO" id="GO:0016020">
    <property type="term" value="C:membrane"/>
    <property type="evidence" value="ECO:0007669"/>
    <property type="project" value="TreeGrafter"/>
</dbReference>
<dbReference type="PANTHER" id="PTHR43272:SF33">
    <property type="entry name" value="AMP-BINDING DOMAIN-CONTAINING PROTEIN-RELATED"/>
    <property type="match status" value="1"/>
</dbReference>
<dbReference type="PROSITE" id="PS00455">
    <property type="entry name" value="AMP_BINDING"/>
    <property type="match status" value="1"/>
</dbReference>
<accession>A0A3P3R9W7</accession>
<keyword evidence="1" id="KW-0547">Nucleotide-binding</keyword>
<keyword evidence="4" id="KW-0436">Ligase</keyword>
<dbReference type="PANTHER" id="PTHR43272">
    <property type="entry name" value="LONG-CHAIN-FATTY-ACID--COA LIGASE"/>
    <property type="match status" value="1"/>
</dbReference>
<protein>
    <submittedName>
        <fullName evidence="4">Long-chain fatty acid--CoA ligase</fullName>
    </submittedName>
</protein>
<gene>
    <name evidence="4" type="ORF">EIK79_10180</name>
</gene>
<keyword evidence="2" id="KW-0067">ATP-binding</keyword>
<dbReference type="InterPro" id="IPR000873">
    <property type="entry name" value="AMP-dep_synth/lig_dom"/>
</dbReference>
<dbReference type="InterPro" id="IPR020845">
    <property type="entry name" value="AMP-binding_CS"/>
</dbReference>
<evidence type="ECO:0000259" key="3">
    <source>
        <dbReference type="Pfam" id="PF00501"/>
    </source>
</evidence>
<evidence type="ECO:0000256" key="2">
    <source>
        <dbReference type="ARBA" id="ARBA00022840"/>
    </source>
</evidence>
<dbReference type="EMBL" id="RRCH01000022">
    <property type="protein sequence ID" value="RRJ30281.1"/>
    <property type="molecule type" value="Genomic_DNA"/>
</dbReference>
<dbReference type="CDD" id="cd05907">
    <property type="entry name" value="VL_LC_FACS_like"/>
    <property type="match status" value="1"/>
</dbReference>
<dbReference type="GO" id="GO:0004467">
    <property type="term" value="F:long-chain fatty acid-CoA ligase activity"/>
    <property type="evidence" value="ECO:0007669"/>
    <property type="project" value="TreeGrafter"/>
</dbReference>
<organism evidence="4 5">
    <name type="scientific">Halocatena pleomorpha</name>
    <dbReference type="NCBI Taxonomy" id="1785090"/>
    <lineage>
        <taxon>Archaea</taxon>
        <taxon>Methanobacteriati</taxon>
        <taxon>Methanobacteriota</taxon>
        <taxon>Stenosarchaea group</taxon>
        <taxon>Halobacteria</taxon>
        <taxon>Halobacteriales</taxon>
        <taxon>Natronomonadaceae</taxon>
        <taxon>Halocatena</taxon>
    </lineage>
</organism>
<dbReference type="OrthoDB" id="70225at2157"/>
<name>A0A3P3R9W7_9EURY</name>
<dbReference type="InterPro" id="IPR042099">
    <property type="entry name" value="ANL_N_sf"/>
</dbReference>
<evidence type="ECO:0000256" key="1">
    <source>
        <dbReference type="ARBA" id="ARBA00022741"/>
    </source>
</evidence>
<dbReference type="Pfam" id="PF00501">
    <property type="entry name" value="AMP-binding"/>
    <property type="match status" value="1"/>
</dbReference>
<proteinExistence type="predicted"/>
<dbReference type="Proteomes" id="UP000282322">
    <property type="component" value="Unassembled WGS sequence"/>
</dbReference>
<comment type="caution">
    <text evidence="4">The sequence shown here is derived from an EMBL/GenBank/DDBJ whole genome shotgun (WGS) entry which is preliminary data.</text>
</comment>